<evidence type="ECO:0000256" key="6">
    <source>
        <dbReference type="PIRSR" id="PIRSR627179-50"/>
    </source>
</evidence>
<comment type="subcellular location">
    <subcellularLocation>
        <location evidence="1">Mitochondrion intermembrane space</location>
    </subcellularLocation>
</comment>
<keyword evidence="5 6" id="KW-1015">Disulfide bond</keyword>
<dbReference type="FunCoup" id="A0A0H2RTI4">
    <property type="interactions" value="30"/>
</dbReference>
<evidence type="ECO:0000313" key="7">
    <source>
        <dbReference type="EMBL" id="KLO15149.1"/>
    </source>
</evidence>
<feature type="disulfide bond" evidence="6">
    <location>
        <begin position="19"/>
        <end position="30"/>
    </location>
</feature>
<accession>A0A0H2RTI4</accession>
<keyword evidence="8" id="KW-1185">Reference proteome</keyword>
<feature type="disulfide bond" evidence="6">
    <location>
        <begin position="9"/>
        <end position="40"/>
    </location>
</feature>
<dbReference type="OrthoDB" id="13601at2759"/>
<organism evidence="7 8">
    <name type="scientific">Schizopora paradoxa</name>
    <dbReference type="NCBI Taxonomy" id="27342"/>
    <lineage>
        <taxon>Eukaryota</taxon>
        <taxon>Fungi</taxon>
        <taxon>Dikarya</taxon>
        <taxon>Basidiomycota</taxon>
        <taxon>Agaricomycotina</taxon>
        <taxon>Agaricomycetes</taxon>
        <taxon>Hymenochaetales</taxon>
        <taxon>Schizoporaceae</taxon>
        <taxon>Schizopora</taxon>
    </lineage>
</organism>
<evidence type="ECO:0000256" key="4">
    <source>
        <dbReference type="ARBA" id="ARBA00023128"/>
    </source>
</evidence>
<dbReference type="PANTHER" id="PTHR15590">
    <property type="entry name" value="CX9C MOTIF-CONTAINING PROTEIN 4"/>
    <property type="match status" value="1"/>
</dbReference>
<name>A0A0H2RTI4_9AGAM</name>
<dbReference type="STRING" id="27342.A0A0H2RTI4"/>
<dbReference type="PANTHER" id="PTHR15590:SF0">
    <property type="entry name" value="CX9C MOTIF-CONTAINING PROTEIN 4"/>
    <property type="match status" value="1"/>
</dbReference>
<dbReference type="Gene3D" id="1.10.287.1130">
    <property type="entry name" value="CytochromE C oxidase copper chaperone"/>
    <property type="match status" value="1"/>
</dbReference>
<dbReference type="InParanoid" id="A0A0H2RTI4"/>
<sequence length="75" mass="8523">MAKAKDTSCQDEACALQTCLNRNTYSPEKCDKLVRKLYECCSRMYEETNGKGESTACPQSRVVTRWLKNHSPTVD</sequence>
<protein>
    <recommendedName>
        <fullName evidence="3">Cx9C motif-containing protein 4, mitochondrial</fullName>
    </recommendedName>
</protein>
<dbReference type="EMBL" id="KQ085934">
    <property type="protein sequence ID" value="KLO15149.1"/>
    <property type="molecule type" value="Genomic_DNA"/>
</dbReference>
<evidence type="ECO:0000256" key="1">
    <source>
        <dbReference type="ARBA" id="ARBA00004569"/>
    </source>
</evidence>
<dbReference type="PROSITE" id="PS51808">
    <property type="entry name" value="CHCH"/>
    <property type="match status" value="1"/>
</dbReference>
<evidence type="ECO:0000256" key="2">
    <source>
        <dbReference type="ARBA" id="ARBA00009858"/>
    </source>
</evidence>
<reference evidence="7 8" key="1">
    <citation type="submission" date="2015-04" db="EMBL/GenBank/DDBJ databases">
        <title>Complete genome sequence of Schizopora paradoxa KUC8140, a cosmopolitan wood degrader in East Asia.</title>
        <authorList>
            <consortium name="DOE Joint Genome Institute"/>
            <person name="Min B."/>
            <person name="Park H."/>
            <person name="Jang Y."/>
            <person name="Kim J.-J."/>
            <person name="Kim K.H."/>
            <person name="Pangilinan J."/>
            <person name="Lipzen A."/>
            <person name="Riley R."/>
            <person name="Grigoriev I.V."/>
            <person name="Spatafora J.W."/>
            <person name="Choi I.-G."/>
        </authorList>
    </citation>
    <scope>NUCLEOTIDE SEQUENCE [LARGE SCALE GENOMIC DNA]</scope>
    <source>
        <strain evidence="7 8">KUC8140</strain>
    </source>
</reference>
<comment type="similarity">
    <text evidence="2">Belongs to the CMC4 family.</text>
</comment>
<evidence type="ECO:0000256" key="3">
    <source>
        <dbReference type="ARBA" id="ARBA00019406"/>
    </source>
</evidence>
<dbReference type="GO" id="GO:0005758">
    <property type="term" value="C:mitochondrial intermembrane space"/>
    <property type="evidence" value="ECO:0007669"/>
    <property type="project" value="UniProtKB-SubCell"/>
</dbReference>
<proteinExistence type="inferred from homology"/>
<dbReference type="AlphaFoldDB" id="A0A0H2RTI4"/>
<dbReference type="Pfam" id="PF08991">
    <property type="entry name" value="CMC4"/>
    <property type="match status" value="1"/>
</dbReference>
<gene>
    <name evidence="7" type="ORF">SCHPADRAFT_282343</name>
</gene>
<dbReference type="Proteomes" id="UP000053477">
    <property type="component" value="Unassembled WGS sequence"/>
</dbReference>
<dbReference type="InterPro" id="IPR009069">
    <property type="entry name" value="Cys_alpha_HP_mot_SF"/>
</dbReference>
<dbReference type="InterPro" id="IPR027179">
    <property type="entry name" value="CMC4"/>
</dbReference>
<dbReference type="SUPFAM" id="SSF47072">
    <property type="entry name" value="Cysteine alpha-hairpin motif"/>
    <property type="match status" value="1"/>
</dbReference>
<evidence type="ECO:0000256" key="5">
    <source>
        <dbReference type="ARBA" id="ARBA00023157"/>
    </source>
</evidence>
<keyword evidence="4" id="KW-0496">Mitochondrion</keyword>
<feature type="disulfide bond" evidence="6">
    <location>
        <begin position="41"/>
        <end position="57"/>
    </location>
</feature>
<evidence type="ECO:0000313" key="8">
    <source>
        <dbReference type="Proteomes" id="UP000053477"/>
    </source>
</evidence>